<dbReference type="EMBL" id="JBHTCG010000012">
    <property type="protein sequence ID" value="MFC7384358.1"/>
    <property type="molecule type" value="Genomic_DNA"/>
</dbReference>
<dbReference type="Proteomes" id="UP001596496">
    <property type="component" value="Unassembled WGS sequence"/>
</dbReference>
<keyword evidence="3" id="KW-1185">Reference proteome</keyword>
<name>A0ABW2P3Y5_9ACTN</name>
<protein>
    <submittedName>
        <fullName evidence="2">Uncharacterized protein</fullName>
    </submittedName>
</protein>
<evidence type="ECO:0000313" key="3">
    <source>
        <dbReference type="Proteomes" id="UP001596496"/>
    </source>
</evidence>
<sequence length="76" mass="8396">MHFGYGRRDIPEAQRHANLDTVRRVRETVSEMVGAERRRQAEGPAVSWRPEHRGPDEAALGIPPHLDEEGGAADGA</sequence>
<dbReference type="RefSeq" id="WP_380828112.1">
    <property type="nucleotide sequence ID" value="NZ_JBHTCG010000012.1"/>
</dbReference>
<accession>A0ABW2P3Y5</accession>
<evidence type="ECO:0000256" key="1">
    <source>
        <dbReference type="SAM" id="MobiDB-lite"/>
    </source>
</evidence>
<comment type="caution">
    <text evidence="2">The sequence shown here is derived from an EMBL/GenBank/DDBJ whole genome shotgun (WGS) entry which is preliminary data.</text>
</comment>
<organism evidence="2 3">
    <name type="scientific">Sphaerisporangium rhizosphaerae</name>
    <dbReference type="NCBI Taxonomy" id="2269375"/>
    <lineage>
        <taxon>Bacteria</taxon>
        <taxon>Bacillati</taxon>
        <taxon>Actinomycetota</taxon>
        <taxon>Actinomycetes</taxon>
        <taxon>Streptosporangiales</taxon>
        <taxon>Streptosporangiaceae</taxon>
        <taxon>Sphaerisporangium</taxon>
    </lineage>
</organism>
<proteinExistence type="predicted"/>
<gene>
    <name evidence="2" type="ORF">ACFQSB_19260</name>
</gene>
<evidence type="ECO:0000313" key="2">
    <source>
        <dbReference type="EMBL" id="MFC7384358.1"/>
    </source>
</evidence>
<feature type="region of interest" description="Disordered" evidence="1">
    <location>
        <begin position="32"/>
        <end position="76"/>
    </location>
</feature>
<feature type="compositionally biased region" description="Basic and acidic residues" evidence="1">
    <location>
        <begin position="32"/>
        <end position="41"/>
    </location>
</feature>
<reference evidence="3" key="1">
    <citation type="journal article" date="2019" name="Int. J. Syst. Evol. Microbiol.">
        <title>The Global Catalogue of Microorganisms (GCM) 10K type strain sequencing project: providing services to taxonomists for standard genome sequencing and annotation.</title>
        <authorList>
            <consortium name="The Broad Institute Genomics Platform"/>
            <consortium name="The Broad Institute Genome Sequencing Center for Infectious Disease"/>
            <person name="Wu L."/>
            <person name="Ma J."/>
        </authorList>
    </citation>
    <scope>NUCLEOTIDE SEQUENCE [LARGE SCALE GENOMIC DNA]</scope>
    <source>
        <strain evidence="3">CECT 7649</strain>
    </source>
</reference>